<dbReference type="PROSITE" id="PS00086">
    <property type="entry name" value="CYTOCHROME_P450"/>
    <property type="match status" value="1"/>
</dbReference>
<proteinExistence type="inferred from homology"/>
<accession>A0A8H3VTQ6</accession>
<dbReference type="PRINTS" id="PR00385">
    <property type="entry name" value="P450"/>
</dbReference>
<feature type="transmembrane region" description="Helical" evidence="9">
    <location>
        <begin position="321"/>
        <end position="343"/>
    </location>
</feature>
<dbReference type="GO" id="GO:0005506">
    <property type="term" value="F:iron ion binding"/>
    <property type="evidence" value="ECO:0007669"/>
    <property type="project" value="InterPro"/>
</dbReference>
<comment type="similarity">
    <text evidence="2 8">Belongs to the cytochrome P450 family.</text>
</comment>
<evidence type="ECO:0000256" key="4">
    <source>
        <dbReference type="ARBA" id="ARBA00023002"/>
    </source>
</evidence>
<sequence length="542" mass="61834">MDCLVALDGVLYLSVGFFIAYFLALSVYRIHLSPISQFPGPKLAAWTFWYEFYFDVYLQGKYAWKIQGLHRKYGPIVRINPEELHIDDAGFYDKIYTGNRRTNKWHWSAKMFGQVGSTKTAAVGTTDHDMHRLRRAALNPFFSKQSVGHLEDTIQLSIDRLCFRLACFADSGMPVNLSDAFTAVSGDVISSYTFGKSYNLVEQDGFAPEWRKLMLVCLHVFPLTYLTRWLQDLSRNTHLMKQFGWAYVVLTSIPQALVAFFHPLSRALFELRNGISNQVDTIKKIDSNFKSQSRSTIFHGLLYSSLPESEKGTLRLTDEGLTIIGAGTVTTAHTLAVIFFHLLSEPKIFSKLQEELTSASQRKTTLHWDHLSNLPYLSAIVSEGLRLSFGVSHRLQRISPHVPLQYKDWTIPAGVPVSMTQMFIMQDPSIFPRPKEFIPERWLEPRHRGDQFRDYGFPEPRLAKKFLVPFSRGLRACLGVNLAYAEIFLTIGTLMRPGGLGFELFETDTTDMETVHDFFNPSPRLDSQGLRVRVKRSEARSG</sequence>
<organism evidence="10 11">
    <name type="scientific">Venturia inaequalis</name>
    <name type="common">Apple scab fungus</name>
    <dbReference type="NCBI Taxonomy" id="5025"/>
    <lineage>
        <taxon>Eukaryota</taxon>
        <taxon>Fungi</taxon>
        <taxon>Dikarya</taxon>
        <taxon>Ascomycota</taxon>
        <taxon>Pezizomycotina</taxon>
        <taxon>Dothideomycetes</taxon>
        <taxon>Pleosporomycetidae</taxon>
        <taxon>Venturiales</taxon>
        <taxon>Venturiaceae</taxon>
        <taxon>Venturia</taxon>
    </lineage>
</organism>
<dbReference type="InterPro" id="IPR002401">
    <property type="entry name" value="Cyt_P450_E_grp-I"/>
</dbReference>
<dbReference type="InterPro" id="IPR001128">
    <property type="entry name" value="Cyt_P450"/>
</dbReference>
<dbReference type="PRINTS" id="PR00463">
    <property type="entry name" value="EP450I"/>
</dbReference>
<name>A0A8H3VTQ6_VENIN</name>
<keyword evidence="9" id="KW-0812">Transmembrane</keyword>
<dbReference type="GO" id="GO:0004497">
    <property type="term" value="F:monooxygenase activity"/>
    <property type="evidence" value="ECO:0007669"/>
    <property type="project" value="UniProtKB-KW"/>
</dbReference>
<evidence type="ECO:0000256" key="2">
    <source>
        <dbReference type="ARBA" id="ARBA00010617"/>
    </source>
</evidence>
<feature type="binding site" description="axial binding residue" evidence="7">
    <location>
        <position position="477"/>
    </location>
    <ligand>
        <name>heme</name>
        <dbReference type="ChEBI" id="CHEBI:30413"/>
    </ligand>
    <ligandPart>
        <name>Fe</name>
        <dbReference type="ChEBI" id="CHEBI:18248"/>
    </ligandPart>
</feature>
<evidence type="ECO:0000256" key="5">
    <source>
        <dbReference type="ARBA" id="ARBA00023004"/>
    </source>
</evidence>
<dbReference type="PANTHER" id="PTHR24305">
    <property type="entry name" value="CYTOCHROME P450"/>
    <property type="match status" value="1"/>
</dbReference>
<evidence type="ECO:0000313" key="11">
    <source>
        <dbReference type="Proteomes" id="UP000490939"/>
    </source>
</evidence>
<evidence type="ECO:0008006" key="12">
    <source>
        <dbReference type="Google" id="ProtNLM"/>
    </source>
</evidence>
<evidence type="ECO:0000256" key="8">
    <source>
        <dbReference type="RuleBase" id="RU000461"/>
    </source>
</evidence>
<reference evidence="10 11" key="1">
    <citation type="submission" date="2019-07" db="EMBL/GenBank/DDBJ databases">
        <title>Venturia inaequalis Genome Resource.</title>
        <authorList>
            <person name="Lichtner F.J."/>
        </authorList>
    </citation>
    <scope>NUCLEOTIDE SEQUENCE [LARGE SCALE GENOMIC DNA]</scope>
    <source>
        <strain evidence="10 11">DMI_063113</strain>
    </source>
</reference>
<feature type="transmembrane region" description="Helical" evidence="9">
    <location>
        <begin position="243"/>
        <end position="262"/>
    </location>
</feature>
<comment type="caution">
    <text evidence="10">The sequence shown here is derived from an EMBL/GenBank/DDBJ whole genome shotgun (WGS) entry which is preliminary data.</text>
</comment>
<dbReference type="Pfam" id="PF00067">
    <property type="entry name" value="p450"/>
    <property type="match status" value="1"/>
</dbReference>
<feature type="transmembrane region" description="Helical" evidence="9">
    <location>
        <begin position="6"/>
        <end position="28"/>
    </location>
</feature>
<dbReference type="SUPFAM" id="SSF48264">
    <property type="entry name" value="Cytochrome P450"/>
    <property type="match status" value="1"/>
</dbReference>
<dbReference type="InterPro" id="IPR050121">
    <property type="entry name" value="Cytochrome_P450_monoxygenase"/>
</dbReference>
<dbReference type="AlphaFoldDB" id="A0A8H3VTQ6"/>
<keyword evidence="7 8" id="KW-0349">Heme</keyword>
<dbReference type="PANTHER" id="PTHR24305:SF157">
    <property type="entry name" value="N-ACETYLTRYPTOPHAN 6-HYDROXYLASE IVOC-RELATED"/>
    <property type="match status" value="1"/>
</dbReference>
<keyword evidence="4 8" id="KW-0560">Oxidoreductase</keyword>
<dbReference type="Gene3D" id="1.10.630.10">
    <property type="entry name" value="Cytochrome P450"/>
    <property type="match status" value="1"/>
</dbReference>
<evidence type="ECO:0000256" key="7">
    <source>
        <dbReference type="PIRSR" id="PIRSR602401-1"/>
    </source>
</evidence>
<keyword evidence="11" id="KW-1185">Reference proteome</keyword>
<evidence type="ECO:0000256" key="1">
    <source>
        <dbReference type="ARBA" id="ARBA00001971"/>
    </source>
</evidence>
<evidence type="ECO:0000256" key="9">
    <source>
        <dbReference type="SAM" id="Phobius"/>
    </source>
</evidence>
<dbReference type="GO" id="GO:0016705">
    <property type="term" value="F:oxidoreductase activity, acting on paired donors, with incorporation or reduction of molecular oxygen"/>
    <property type="evidence" value="ECO:0007669"/>
    <property type="project" value="InterPro"/>
</dbReference>
<dbReference type="Proteomes" id="UP000490939">
    <property type="component" value="Unassembled WGS sequence"/>
</dbReference>
<gene>
    <name evidence="10" type="ORF">EG327_007839</name>
</gene>
<dbReference type="GO" id="GO:0020037">
    <property type="term" value="F:heme binding"/>
    <property type="evidence" value="ECO:0007669"/>
    <property type="project" value="InterPro"/>
</dbReference>
<evidence type="ECO:0000256" key="3">
    <source>
        <dbReference type="ARBA" id="ARBA00022723"/>
    </source>
</evidence>
<dbReference type="CDD" id="cd11062">
    <property type="entry name" value="CYP58-like"/>
    <property type="match status" value="1"/>
</dbReference>
<dbReference type="InterPro" id="IPR017972">
    <property type="entry name" value="Cyt_P450_CS"/>
</dbReference>
<comment type="cofactor">
    <cofactor evidence="1 7">
        <name>heme</name>
        <dbReference type="ChEBI" id="CHEBI:30413"/>
    </cofactor>
</comment>
<keyword evidence="3 7" id="KW-0479">Metal-binding</keyword>
<keyword evidence="9" id="KW-1133">Transmembrane helix</keyword>
<dbReference type="EMBL" id="WNWR01000048">
    <property type="protein sequence ID" value="KAE9992763.1"/>
    <property type="molecule type" value="Genomic_DNA"/>
</dbReference>
<protein>
    <recommendedName>
        <fullName evidence="12">Cytochrome P450</fullName>
    </recommendedName>
</protein>
<dbReference type="InterPro" id="IPR036396">
    <property type="entry name" value="Cyt_P450_sf"/>
</dbReference>
<keyword evidence="6 8" id="KW-0503">Monooxygenase</keyword>
<evidence type="ECO:0000256" key="6">
    <source>
        <dbReference type="ARBA" id="ARBA00023033"/>
    </source>
</evidence>
<keyword evidence="9" id="KW-0472">Membrane</keyword>
<keyword evidence="5 7" id="KW-0408">Iron</keyword>
<evidence type="ECO:0000313" key="10">
    <source>
        <dbReference type="EMBL" id="KAE9992763.1"/>
    </source>
</evidence>